<sequence length="941" mass="103327">MGRGAIALRLEMSLRIVGGDNGKMWSDRTKRFGNACVIAILVVAATAFVRYAGFSGSIDRFLWEAKFSHDKRPVTGQIVLIDIDAKSLNELGVWPLPRRLYAELTDFVAGSGASDILFDIDFSAVSSAEDDRLFANSIESAGNVSLAMFRQAASAGTNQSEVINKPIDKFLEAAWPVVVMVPVENDSRIWRNIYGYDISGTSELSASAFLGEYSGEALGAFGLDFGISIDELPTVSLVDVLDRSVDPEFFLGKKVVVGASAQELRDLFPVPVYGILPGSVIQALGAESLLQNRAMRIEGELAALAFAVVVFLLLLMTKIEGWAVKALILALAAGAIELAAFLLQKHMPLLVPTASAQFLLLFAATGIVLRELGFHRLISHVATIGKHNSERMLGLVFEDSFDAIVVIQKDGCVSAASRSARLLFHRKKLIGSKAHEVLPSELVEEAQEVLLSTVDQMPISKTLAMPFDNGDLRYIEYVVTRSERTLAGNSGDDTSEAVACLTCRDVTEERESALRLEYLAKYDPITGLLNRNGFEEELTMQALLVESRGENLGLLQFAVVNLDQIVASLGFSFGDSVRKTIATRLKTHLSDGVTWSALSSDTFAAAFANNPRGDDETRLIERIRDLIGEDYSIDGARISVQLKFGYAVCDAAEPPETQLKRSGNALARVRRDIQQEVLAFDPGMDAALMRRRELETELFKAIVRDELQMAYQPLVTLDDGLMYGVEALLRWEHRELGPISPAEFVPIAEENGYIVELGAWALNRAMKECLSWPLPVRLSINLSAIQFSRGNLVATVQEALQRTGFPAERLDLEITESLFIEEGLDLRFLMEEIRSFGCSFSLDDFGTGYSSLSYLPNYPFSKIKLDRAFIRETLSDKKDVSLIEAVLHLVKGHDMELIVEGIETPEQAAKLKQLGCQLGQGYLFGKPMNAIELASMLSKAA</sequence>
<organism evidence="4 5">
    <name type="scientific">Roseibium porphyridii</name>
    <dbReference type="NCBI Taxonomy" id="2866279"/>
    <lineage>
        <taxon>Bacteria</taxon>
        <taxon>Pseudomonadati</taxon>
        <taxon>Pseudomonadota</taxon>
        <taxon>Alphaproteobacteria</taxon>
        <taxon>Hyphomicrobiales</taxon>
        <taxon>Stappiaceae</taxon>
        <taxon>Roseibium</taxon>
    </lineage>
</organism>
<accession>A0ABY8F3F6</accession>
<keyword evidence="1" id="KW-1133">Transmembrane helix</keyword>
<reference evidence="4 5" key="1">
    <citation type="submission" date="2023-03" db="EMBL/GenBank/DDBJ databases">
        <title>Roseibium porphyridii sp. nov. and Roseibium rhodosorbium sp. nov. isolated from marine algae, Porphyridium cruentum and Rhodosorus marinus, respectively.</title>
        <authorList>
            <person name="Lee M.W."/>
            <person name="Choi B.J."/>
            <person name="Lee J.K."/>
            <person name="Choi D.G."/>
            <person name="Baek J.H."/>
            <person name="Bayburt H."/>
            <person name="Kim J.M."/>
            <person name="Han D.M."/>
            <person name="Kim K.H."/>
            <person name="Jeon C.O."/>
        </authorList>
    </citation>
    <scope>NUCLEOTIDE SEQUENCE [LARGE SCALE GENOMIC DNA]</scope>
    <source>
        <strain evidence="4 5">KMA01</strain>
    </source>
</reference>
<evidence type="ECO:0000313" key="5">
    <source>
        <dbReference type="Proteomes" id="UP001209803"/>
    </source>
</evidence>
<evidence type="ECO:0000256" key="1">
    <source>
        <dbReference type="SAM" id="Phobius"/>
    </source>
</evidence>
<dbReference type="EMBL" id="CP120863">
    <property type="protein sequence ID" value="WFE87860.1"/>
    <property type="molecule type" value="Genomic_DNA"/>
</dbReference>
<keyword evidence="5" id="KW-1185">Reference proteome</keyword>
<dbReference type="InterPro" id="IPR007890">
    <property type="entry name" value="CHASE2"/>
</dbReference>
<proteinExistence type="predicted"/>
<evidence type="ECO:0000313" key="4">
    <source>
        <dbReference type="EMBL" id="WFE87860.1"/>
    </source>
</evidence>
<dbReference type="Gene3D" id="3.30.70.270">
    <property type="match status" value="1"/>
</dbReference>
<dbReference type="NCBIfam" id="TIGR00229">
    <property type="entry name" value="sensory_box"/>
    <property type="match status" value="1"/>
</dbReference>
<feature type="transmembrane region" description="Helical" evidence="1">
    <location>
        <begin position="32"/>
        <end position="52"/>
    </location>
</feature>
<dbReference type="InterPro" id="IPR052155">
    <property type="entry name" value="Biofilm_reg_signaling"/>
</dbReference>
<feature type="transmembrane region" description="Helical" evidence="1">
    <location>
        <begin position="322"/>
        <end position="342"/>
    </location>
</feature>
<dbReference type="Pfam" id="PF00990">
    <property type="entry name" value="GGDEF"/>
    <property type="match status" value="1"/>
</dbReference>
<dbReference type="InterPro" id="IPR001633">
    <property type="entry name" value="EAL_dom"/>
</dbReference>
<dbReference type="PANTHER" id="PTHR44757:SF2">
    <property type="entry name" value="BIOFILM ARCHITECTURE MAINTENANCE PROTEIN MBAA"/>
    <property type="match status" value="1"/>
</dbReference>
<feature type="domain" description="EAL" evidence="2">
    <location>
        <begin position="691"/>
        <end position="941"/>
    </location>
</feature>
<dbReference type="InterPro" id="IPR000160">
    <property type="entry name" value="GGDEF_dom"/>
</dbReference>
<dbReference type="SMART" id="SM00052">
    <property type="entry name" value="EAL"/>
    <property type="match status" value="1"/>
</dbReference>
<dbReference type="SMART" id="SM00267">
    <property type="entry name" value="GGDEF"/>
    <property type="match status" value="1"/>
</dbReference>
<dbReference type="Pfam" id="PF00563">
    <property type="entry name" value="EAL"/>
    <property type="match status" value="1"/>
</dbReference>
<dbReference type="PROSITE" id="PS50887">
    <property type="entry name" value="GGDEF"/>
    <property type="match status" value="1"/>
</dbReference>
<dbReference type="SUPFAM" id="SSF55073">
    <property type="entry name" value="Nucleotide cyclase"/>
    <property type="match status" value="1"/>
</dbReference>
<dbReference type="InterPro" id="IPR035919">
    <property type="entry name" value="EAL_sf"/>
</dbReference>
<feature type="domain" description="GGDEF" evidence="3">
    <location>
        <begin position="550"/>
        <end position="682"/>
    </location>
</feature>
<evidence type="ECO:0000259" key="2">
    <source>
        <dbReference type="PROSITE" id="PS50883"/>
    </source>
</evidence>
<keyword evidence="1" id="KW-0472">Membrane</keyword>
<dbReference type="InterPro" id="IPR043128">
    <property type="entry name" value="Rev_trsase/Diguanyl_cyclase"/>
</dbReference>
<feature type="transmembrane region" description="Helical" evidence="1">
    <location>
        <begin position="299"/>
        <end position="316"/>
    </location>
</feature>
<dbReference type="SUPFAM" id="SSF141868">
    <property type="entry name" value="EAL domain-like"/>
    <property type="match status" value="1"/>
</dbReference>
<keyword evidence="1" id="KW-0812">Transmembrane</keyword>
<dbReference type="PROSITE" id="PS50883">
    <property type="entry name" value="EAL"/>
    <property type="match status" value="1"/>
</dbReference>
<dbReference type="SMART" id="SM00091">
    <property type="entry name" value="PAS"/>
    <property type="match status" value="1"/>
</dbReference>
<dbReference type="Proteomes" id="UP001209803">
    <property type="component" value="Chromosome"/>
</dbReference>
<dbReference type="SMART" id="SM01080">
    <property type="entry name" value="CHASE2"/>
    <property type="match status" value="1"/>
</dbReference>
<dbReference type="RefSeq" id="WP_265681446.1">
    <property type="nucleotide sequence ID" value="NZ_CP120863.1"/>
</dbReference>
<dbReference type="CDD" id="cd01948">
    <property type="entry name" value="EAL"/>
    <property type="match status" value="1"/>
</dbReference>
<dbReference type="Pfam" id="PF05226">
    <property type="entry name" value="CHASE2"/>
    <property type="match status" value="1"/>
</dbReference>
<evidence type="ECO:0000259" key="3">
    <source>
        <dbReference type="PROSITE" id="PS50887"/>
    </source>
</evidence>
<dbReference type="Gene3D" id="3.30.450.20">
    <property type="entry name" value="PAS domain"/>
    <property type="match status" value="1"/>
</dbReference>
<dbReference type="InterPro" id="IPR000014">
    <property type="entry name" value="PAS"/>
</dbReference>
<dbReference type="Gene3D" id="3.20.20.450">
    <property type="entry name" value="EAL domain"/>
    <property type="match status" value="1"/>
</dbReference>
<gene>
    <name evidence="4" type="ORF">K1718_17025</name>
</gene>
<name>A0ABY8F3F6_9HYPH</name>
<dbReference type="InterPro" id="IPR029787">
    <property type="entry name" value="Nucleotide_cyclase"/>
</dbReference>
<protein>
    <submittedName>
        <fullName evidence="4">EAL domain-containing protein</fullName>
    </submittedName>
</protein>
<dbReference type="PANTHER" id="PTHR44757">
    <property type="entry name" value="DIGUANYLATE CYCLASE DGCP"/>
    <property type="match status" value="1"/>
</dbReference>